<keyword evidence="2" id="KW-0812">Transmembrane</keyword>
<evidence type="ECO:0000256" key="1">
    <source>
        <dbReference type="SAM" id="MobiDB-lite"/>
    </source>
</evidence>
<feature type="region of interest" description="Disordered" evidence="1">
    <location>
        <begin position="1"/>
        <end position="31"/>
    </location>
</feature>
<name>A0A0A2L554_PENIT</name>
<organism evidence="3 4">
    <name type="scientific">Penicillium italicum</name>
    <name type="common">Blue mold</name>
    <dbReference type="NCBI Taxonomy" id="40296"/>
    <lineage>
        <taxon>Eukaryota</taxon>
        <taxon>Fungi</taxon>
        <taxon>Dikarya</taxon>
        <taxon>Ascomycota</taxon>
        <taxon>Pezizomycotina</taxon>
        <taxon>Eurotiomycetes</taxon>
        <taxon>Eurotiomycetidae</taxon>
        <taxon>Eurotiales</taxon>
        <taxon>Aspergillaceae</taxon>
        <taxon>Penicillium</taxon>
    </lineage>
</organism>
<dbReference type="HOGENOM" id="CLU_2455440_0_0_1"/>
<comment type="caution">
    <text evidence="3">The sequence shown here is derived from an EMBL/GenBank/DDBJ whole genome shotgun (WGS) entry which is preliminary data.</text>
</comment>
<accession>A0A0A2L554</accession>
<protein>
    <submittedName>
        <fullName evidence="3">Uncharacterized protein</fullName>
    </submittedName>
</protein>
<feature type="compositionally biased region" description="Low complexity" evidence="1">
    <location>
        <begin position="13"/>
        <end position="24"/>
    </location>
</feature>
<evidence type="ECO:0000313" key="3">
    <source>
        <dbReference type="EMBL" id="KGO74328.1"/>
    </source>
</evidence>
<keyword evidence="4" id="KW-1185">Reference proteome</keyword>
<evidence type="ECO:0000313" key="4">
    <source>
        <dbReference type="Proteomes" id="UP000030104"/>
    </source>
</evidence>
<proteinExistence type="predicted"/>
<dbReference type="EMBL" id="JQGA01000629">
    <property type="protein sequence ID" value="KGO74328.1"/>
    <property type="molecule type" value="Genomic_DNA"/>
</dbReference>
<sequence>METETELQKSLPDTDTAIGTDATAQPQPDRYTIQDTKLKQVQSQSRLKESVVAALASYDYQINWPPFTFFVVSAAIVCFFTVLRGIRAK</sequence>
<keyword evidence="2" id="KW-1133">Transmembrane helix</keyword>
<feature type="transmembrane region" description="Helical" evidence="2">
    <location>
        <begin position="67"/>
        <end position="86"/>
    </location>
</feature>
<evidence type="ECO:0000256" key="2">
    <source>
        <dbReference type="SAM" id="Phobius"/>
    </source>
</evidence>
<dbReference type="OrthoDB" id="4364385at2759"/>
<keyword evidence="2" id="KW-0472">Membrane</keyword>
<reference evidence="3 4" key="1">
    <citation type="journal article" date="2015" name="Mol. Plant Microbe Interact.">
        <title>Genome, transcriptome, and functional analyses of Penicillium expansum provide new insights into secondary metabolism and pathogenicity.</title>
        <authorList>
            <person name="Ballester A.R."/>
            <person name="Marcet-Houben M."/>
            <person name="Levin E."/>
            <person name="Sela N."/>
            <person name="Selma-Lazaro C."/>
            <person name="Carmona L."/>
            <person name="Wisniewski M."/>
            <person name="Droby S."/>
            <person name="Gonzalez-Candelas L."/>
            <person name="Gabaldon T."/>
        </authorList>
    </citation>
    <scope>NUCLEOTIDE SEQUENCE [LARGE SCALE GENOMIC DNA]</scope>
    <source>
        <strain evidence="3 4">PHI-1</strain>
    </source>
</reference>
<dbReference type="Proteomes" id="UP000030104">
    <property type="component" value="Unassembled WGS sequence"/>
</dbReference>
<dbReference type="AlphaFoldDB" id="A0A0A2L554"/>
<dbReference type="PhylomeDB" id="A0A0A2L554"/>
<gene>
    <name evidence="3" type="ORF">PITC_008520</name>
</gene>